<protein>
    <submittedName>
        <fullName evidence="8">BglG family transcription antiterminator</fullName>
    </submittedName>
</protein>
<dbReference type="Gene3D" id="1.10.1790.10">
    <property type="entry name" value="PRD domain"/>
    <property type="match status" value="2"/>
</dbReference>
<evidence type="ECO:0000256" key="2">
    <source>
        <dbReference type="ARBA" id="ARBA00023015"/>
    </source>
</evidence>
<dbReference type="SUPFAM" id="SSF63520">
    <property type="entry name" value="PTS-regulatory domain, PRD"/>
    <property type="match status" value="2"/>
</dbReference>
<dbReference type="PROSITE" id="PS51094">
    <property type="entry name" value="PTS_EIIA_TYPE_2"/>
    <property type="match status" value="1"/>
</dbReference>
<feature type="domain" description="PTS EIIA type-2" evidence="5">
    <location>
        <begin position="514"/>
        <end position="653"/>
    </location>
</feature>
<evidence type="ECO:0000256" key="3">
    <source>
        <dbReference type="ARBA" id="ARBA00023159"/>
    </source>
</evidence>
<dbReference type="Gene3D" id="1.10.10.10">
    <property type="entry name" value="Winged helix-like DNA-binding domain superfamily/Winged helix DNA-binding domain"/>
    <property type="match status" value="2"/>
</dbReference>
<dbReference type="PROSITE" id="PS00372">
    <property type="entry name" value="PTS_EIIA_TYPE_2_HIS"/>
    <property type="match status" value="1"/>
</dbReference>
<dbReference type="InterPro" id="IPR013196">
    <property type="entry name" value="HTH_11"/>
</dbReference>
<dbReference type="AlphaFoldDB" id="A0AAW6A9M3"/>
<dbReference type="PROSITE" id="PS51372">
    <property type="entry name" value="PRD_2"/>
    <property type="match status" value="2"/>
</dbReference>
<dbReference type="InterPro" id="IPR050661">
    <property type="entry name" value="BglG_antiterminators"/>
</dbReference>
<dbReference type="Pfam" id="PF08279">
    <property type="entry name" value="HTH_11"/>
    <property type="match status" value="1"/>
</dbReference>
<feature type="domain" description="PTS EIIB type-2" evidence="6">
    <location>
        <begin position="420"/>
        <end position="508"/>
    </location>
</feature>
<feature type="domain" description="PRD" evidence="7">
    <location>
        <begin position="196"/>
        <end position="300"/>
    </location>
</feature>
<dbReference type="PANTHER" id="PTHR30185:SF18">
    <property type="entry name" value="TRANSCRIPTIONAL REGULATOR MTLR"/>
    <property type="match status" value="1"/>
</dbReference>
<dbReference type="InterPro" id="IPR036634">
    <property type="entry name" value="PRD_sf"/>
</dbReference>
<proteinExistence type="predicted"/>
<dbReference type="CDD" id="cd00211">
    <property type="entry name" value="PTS_IIA_fru"/>
    <property type="match status" value="1"/>
</dbReference>
<keyword evidence="1" id="KW-0677">Repeat</keyword>
<dbReference type="Gene3D" id="3.40.50.2300">
    <property type="match status" value="1"/>
</dbReference>
<dbReference type="InterPro" id="IPR016152">
    <property type="entry name" value="PTrfase/Anion_transptr"/>
</dbReference>
<comment type="caution">
    <text evidence="8">The sequence shown here is derived from an EMBL/GenBank/DDBJ whole genome shotgun (WGS) entry which is preliminary data.</text>
</comment>
<evidence type="ECO:0000259" key="5">
    <source>
        <dbReference type="PROSITE" id="PS51094"/>
    </source>
</evidence>
<feature type="domain" description="PRD" evidence="7">
    <location>
        <begin position="310"/>
        <end position="419"/>
    </location>
</feature>
<dbReference type="CDD" id="cd05568">
    <property type="entry name" value="PTS_IIB_bgl_like"/>
    <property type="match status" value="1"/>
</dbReference>
<dbReference type="InterPro" id="IPR011608">
    <property type="entry name" value="PRD"/>
</dbReference>
<evidence type="ECO:0000259" key="7">
    <source>
        <dbReference type="PROSITE" id="PS51372"/>
    </source>
</evidence>
<dbReference type="PROSITE" id="PS51099">
    <property type="entry name" value="PTS_EIIB_TYPE_2"/>
    <property type="match status" value="1"/>
</dbReference>
<keyword evidence="2" id="KW-0805">Transcription regulation</keyword>
<sequence>MNNRTRKILISLANNANRVALPAHVLMRRFSVTRRTISNDIATIKEYLKDFNLTVTHQKGEGYVIKGSENSLTQLRNSLELSPTVLNADSRRQQIIIGLLMTQHDTSISNLANKYYVSRSAIQRDFGILKQDLAQSGLDLFSDYRGTHILGSESAIRNKLRQVVNDYRPLLGQEKLVTKPANSRLDAVTYLRLVGLFGETNTSKAENALIAFEKNSKIDLNDVLYSNLVTHILIIVSRHQSGTSETKLTNQYEGDHLQLATEMKKLNSLLYEEFPGIFSPDDIQYLEQHLVMSGIQDTVSPELLKSYLNQFDNGAEKLAKQLIEKVSSLLGIDLTADHELAINLRAHCFAMLNRLKKRKTITNPLLIQIKENYASLFGILVLALSQALPENDAAKSIPDSEVGFLTVHFQASLEKNIEMKRVVIVCPEGVGFSRLIQNKIALTLPLVKVVAVVPYKNIRSYDFSGIDFVVSTLKFECAVSVVQISGFLDSEDMNRINSFVIHHSMEMMPNKIQPFINASCIFPRMSFEAPTAAVTYIINQMRANGLVDEAFLDSALRREEIMATNIGHGVAIPHGGSNHVIVPTVGVMTLERPIPWGKGEADVVFALALKFENIEQNKEAVNSLYYLVSSDQMLTRLRSATTVEEMLSCLRTSTIS</sequence>
<accession>A0AAW6A9M3</accession>
<dbReference type="InterPro" id="IPR036388">
    <property type="entry name" value="WH-like_DNA-bd_sf"/>
</dbReference>
<dbReference type="InterPro" id="IPR002178">
    <property type="entry name" value="PTS_EIIA_type-2_dom"/>
</dbReference>
<dbReference type="GO" id="GO:0006355">
    <property type="term" value="P:regulation of DNA-templated transcription"/>
    <property type="evidence" value="ECO:0007669"/>
    <property type="project" value="InterPro"/>
</dbReference>
<keyword evidence="3" id="KW-0010">Activator</keyword>
<dbReference type="RefSeq" id="WP_272029418.1">
    <property type="nucleotide sequence ID" value="NZ_JAQLSF010000002.1"/>
</dbReference>
<dbReference type="Pfam" id="PF00359">
    <property type="entry name" value="PTS_EIIA_2"/>
    <property type="match status" value="1"/>
</dbReference>
<evidence type="ECO:0000313" key="8">
    <source>
        <dbReference type="EMBL" id="MDB1566131.1"/>
    </source>
</evidence>
<dbReference type="Proteomes" id="UP001212327">
    <property type="component" value="Unassembled WGS sequence"/>
</dbReference>
<evidence type="ECO:0000259" key="6">
    <source>
        <dbReference type="PROSITE" id="PS51099"/>
    </source>
</evidence>
<keyword evidence="4" id="KW-0804">Transcription</keyword>
<reference evidence="8 9" key="1">
    <citation type="submission" date="2023-01" db="EMBL/GenBank/DDBJ databases">
        <title>Complete genome sequence of Lacticaseibacillus paracasei SRCM217440 isolated from Makgeolli.</title>
        <authorList>
            <person name="Yang H.-G."/>
            <person name="Jeong S.-J."/>
            <person name="Ha G.-S."/>
            <person name="Yang H.-J."/>
            <person name="Jeong D.-Y."/>
        </authorList>
    </citation>
    <scope>NUCLEOTIDE SEQUENCE [LARGE SCALE GENOMIC DNA]</scope>
    <source>
        <strain evidence="8 9">SRCM217440</strain>
    </source>
</reference>
<dbReference type="GO" id="GO:0008982">
    <property type="term" value="F:protein-N(PI)-phosphohistidine-sugar phosphotransferase activity"/>
    <property type="evidence" value="ECO:0007669"/>
    <property type="project" value="InterPro"/>
</dbReference>
<dbReference type="GO" id="GO:0009401">
    <property type="term" value="P:phosphoenolpyruvate-dependent sugar phosphotransferase system"/>
    <property type="evidence" value="ECO:0007669"/>
    <property type="project" value="InterPro"/>
</dbReference>
<evidence type="ECO:0000256" key="4">
    <source>
        <dbReference type="ARBA" id="ARBA00023163"/>
    </source>
</evidence>
<dbReference type="Pfam" id="PF00874">
    <property type="entry name" value="PRD"/>
    <property type="match status" value="2"/>
</dbReference>
<dbReference type="Pfam" id="PF05043">
    <property type="entry name" value="Mga"/>
    <property type="match status" value="1"/>
</dbReference>
<dbReference type="InterPro" id="IPR013011">
    <property type="entry name" value="PTS_EIIB_2"/>
</dbReference>
<evidence type="ECO:0000256" key="1">
    <source>
        <dbReference type="ARBA" id="ARBA00022737"/>
    </source>
</evidence>
<dbReference type="InterPro" id="IPR007737">
    <property type="entry name" value="Mga_HTH"/>
</dbReference>
<evidence type="ECO:0000313" key="9">
    <source>
        <dbReference type="Proteomes" id="UP001212327"/>
    </source>
</evidence>
<name>A0AAW6A9M3_LACPA</name>
<dbReference type="EMBL" id="JAQLSF010000002">
    <property type="protein sequence ID" value="MDB1566131.1"/>
    <property type="molecule type" value="Genomic_DNA"/>
</dbReference>
<dbReference type="Gene3D" id="3.40.930.10">
    <property type="entry name" value="Mannitol-specific EII, Chain A"/>
    <property type="match status" value="1"/>
</dbReference>
<organism evidence="8 9">
    <name type="scientific">Lacticaseibacillus paracasei</name>
    <name type="common">Lactobacillus paracasei</name>
    <dbReference type="NCBI Taxonomy" id="1597"/>
    <lineage>
        <taxon>Bacteria</taxon>
        <taxon>Bacillati</taxon>
        <taxon>Bacillota</taxon>
        <taxon>Bacilli</taxon>
        <taxon>Lactobacillales</taxon>
        <taxon>Lactobacillaceae</taxon>
        <taxon>Lacticaseibacillus</taxon>
    </lineage>
</organism>
<dbReference type="SUPFAM" id="SSF55804">
    <property type="entry name" value="Phoshotransferase/anion transport protein"/>
    <property type="match status" value="1"/>
</dbReference>
<dbReference type="PANTHER" id="PTHR30185">
    <property type="entry name" value="CRYPTIC BETA-GLUCOSIDE BGL OPERON ANTITERMINATOR"/>
    <property type="match status" value="1"/>
</dbReference>
<gene>
    <name evidence="8" type="ORF">PGA78_15520</name>
</gene>